<keyword evidence="7 8" id="KW-0132">Cell division</keyword>
<dbReference type="InterPro" id="IPR004101">
    <property type="entry name" value="Mur_ligase_C"/>
</dbReference>
<keyword evidence="7 8" id="KW-0961">Cell wall biogenesis/degradation</keyword>
<protein>
    <recommendedName>
        <fullName evidence="7 8">UDP-N-acetylmuramoylalanine--D-glutamate ligase</fullName>
        <ecNumber evidence="7 8">6.3.2.9</ecNumber>
    </recommendedName>
    <alternativeName>
        <fullName evidence="7">D-glutamic acid-adding enzyme</fullName>
    </alternativeName>
    <alternativeName>
        <fullName evidence="7">UDP-N-acetylmuramoyl-L-alanyl-D-glutamate synthetase</fullName>
    </alternativeName>
</protein>
<dbReference type="GO" id="GO:0005737">
    <property type="term" value="C:cytoplasm"/>
    <property type="evidence" value="ECO:0007669"/>
    <property type="project" value="UniProtKB-SubCell"/>
</dbReference>
<comment type="function">
    <text evidence="7 8">Cell wall formation. Catalyzes the addition of glutamate to the nucleotide precursor UDP-N-acetylmuramoyl-L-alanine (UMA).</text>
</comment>
<evidence type="ECO:0000259" key="9">
    <source>
        <dbReference type="Pfam" id="PF02875"/>
    </source>
</evidence>
<dbReference type="GO" id="GO:0051301">
    <property type="term" value="P:cell division"/>
    <property type="evidence" value="ECO:0007669"/>
    <property type="project" value="UniProtKB-KW"/>
</dbReference>
<dbReference type="Gene3D" id="3.40.50.720">
    <property type="entry name" value="NAD(P)-binding Rossmann-like Domain"/>
    <property type="match status" value="1"/>
</dbReference>
<feature type="domain" description="Mur ligase C-terminal" evidence="9">
    <location>
        <begin position="298"/>
        <end position="414"/>
    </location>
</feature>
<dbReference type="GO" id="GO:0005524">
    <property type="term" value="F:ATP binding"/>
    <property type="evidence" value="ECO:0007669"/>
    <property type="project" value="UniProtKB-UniRule"/>
</dbReference>
<dbReference type="SUPFAM" id="SSF51984">
    <property type="entry name" value="MurCD N-terminal domain"/>
    <property type="match status" value="1"/>
</dbReference>
<evidence type="ECO:0000256" key="5">
    <source>
        <dbReference type="ARBA" id="ARBA00022741"/>
    </source>
</evidence>
<dbReference type="EC" id="6.3.2.9" evidence="7 8"/>
<reference evidence="11 12" key="1">
    <citation type="journal article" date="2017" name="ISME J.">
        <title>Potential for microbial H2 and metal transformations associated with novel bacteria and archaea in deep terrestrial subsurface sediments.</title>
        <authorList>
            <person name="Hernsdorf A.W."/>
            <person name="Amano Y."/>
            <person name="Miyakawa K."/>
            <person name="Ise K."/>
            <person name="Suzuki Y."/>
            <person name="Anantharaman K."/>
            <person name="Probst A."/>
            <person name="Burstein D."/>
            <person name="Thomas B.C."/>
            <person name="Banfield J.F."/>
        </authorList>
    </citation>
    <scope>NUCLEOTIDE SEQUENCE [LARGE SCALE GENOMIC DNA]</scope>
    <source>
        <strain evidence="11">HGW-Falkowbacteria-2</strain>
    </source>
</reference>
<evidence type="ECO:0000313" key="11">
    <source>
        <dbReference type="EMBL" id="PKM87209.1"/>
    </source>
</evidence>
<comment type="pathway">
    <text evidence="2 7 8">Cell wall biogenesis; peptidoglycan biosynthesis.</text>
</comment>
<dbReference type="PANTHER" id="PTHR43692:SF1">
    <property type="entry name" value="UDP-N-ACETYLMURAMOYLALANINE--D-GLUTAMATE LIGASE"/>
    <property type="match status" value="1"/>
</dbReference>
<evidence type="ECO:0000256" key="2">
    <source>
        <dbReference type="ARBA" id="ARBA00004752"/>
    </source>
</evidence>
<evidence type="ECO:0000256" key="1">
    <source>
        <dbReference type="ARBA" id="ARBA00004496"/>
    </source>
</evidence>
<keyword evidence="3 7" id="KW-0963">Cytoplasm</keyword>
<evidence type="ECO:0000256" key="3">
    <source>
        <dbReference type="ARBA" id="ARBA00022490"/>
    </source>
</evidence>
<comment type="caution">
    <text evidence="11">The sequence shown here is derived from an EMBL/GenBank/DDBJ whole genome shotgun (WGS) entry which is preliminary data.</text>
</comment>
<evidence type="ECO:0000256" key="7">
    <source>
        <dbReference type="HAMAP-Rule" id="MF_00639"/>
    </source>
</evidence>
<dbReference type="InterPro" id="IPR036615">
    <property type="entry name" value="Mur_ligase_C_dom_sf"/>
</dbReference>
<dbReference type="GO" id="GO:0009252">
    <property type="term" value="P:peptidoglycan biosynthetic process"/>
    <property type="evidence" value="ECO:0007669"/>
    <property type="project" value="UniProtKB-UniRule"/>
</dbReference>
<keyword evidence="4 7" id="KW-0436">Ligase</keyword>
<keyword evidence="7 8" id="KW-0131">Cell cycle</keyword>
<keyword evidence="6 7" id="KW-0067">ATP-binding</keyword>
<dbReference type="HAMAP" id="MF_00639">
    <property type="entry name" value="MurD"/>
    <property type="match status" value="1"/>
</dbReference>
<organism evidence="11 12">
    <name type="scientific">Candidatus Falkowbacteria bacterium HGW-Falkowbacteria-2</name>
    <dbReference type="NCBI Taxonomy" id="2013769"/>
    <lineage>
        <taxon>Bacteria</taxon>
        <taxon>Candidatus Falkowiibacteriota</taxon>
    </lineage>
</organism>
<dbReference type="GO" id="GO:0008764">
    <property type="term" value="F:UDP-N-acetylmuramoylalanine-D-glutamate ligase activity"/>
    <property type="evidence" value="ECO:0007669"/>
    <property type="project" value="UniProtKB-UniRule"/>
</dbReference>
<evidence type="ECO:0000259" key="10">
    <source>
        <dbReference type="Pfam" id="PF08245"/>
    </source>
</evidence>
<dbReference type="InterPro" id="IPR036565">
    <property type="entry name" value="Mur-like_cat_sf"/>
</dbReference>
<dbReference type="PANTHER" id="PTHR43692">
    <property type="entry name" value="UDP-N-ACETYLMURAMOYLALANINE--D-GLUTAMATE LIGASE"/>
    <property type="match status" value="1"/>
</dbReference>
<dbReference type="Gene3D" id="3.90.190.20">
    <property type="entry name" value="Mur ligase, C-terminal domain"/>
    <property type="match status" value="1"/>
</dbReference>
<dbReference type="Pfam" id="PF02875">
    <property type="entry name" value="Mur_ligase_C"/>
    <property type="match status" value="1"/>
</dbReference>
<comment type="subcellular location">
    <subcellularLocation>
        <location evidence="1 7 8">Cytoplasm</location>
    </subcellularLocation>
</comment>
<dbReference type="UniPathway" id="UPA00219"/>
<dbReference type="NCBIfam" id="TIGR01087">
    <property type="entry name" value="murD"/>
    <property type="match status" value="1"/>
</dbReference>
<dbReference type="InterPro" id="IPR005762">
    <property type="entry name" value="MurD"/>
</dbReference>
<evidence type="ECO:0000256" key="6">
    <source>
        <dbReference type="ARBA" id="ARBA00022840"/>
    </source>
</evidence>
<feature type="binding site" evidence="7">
    <location>
        <begin position="122"/>
        <end position="128"/>
    </location>
    <ligand>
        <name>ATP</name>
        <dbReference type="ChEBI" id="CHEBI:30616"/>
    </ligand>
</feature>
<dbReference type="Proteomes" id="UP000233325">
    <property type="component" value="Unassembled WGS sequence"/>
</dbReference>
<evidence type="ECO:0000313" key="12">
    <source>
        <dbReference type="Proteomes" id="UP000233325"/>
    </source>
</evidence>
<keyword evidence="7 8" id="KW-0573">Peptidoglycan synthesis</keyword>
<evidence type="ECO:0000256" key="4">
    <source>
        <dbReference type="ARBA" id="ARBA00022598"/>
    </source>
</evidence>
<dbReference type="GO" id="GO:0008360">
    <property type="term" value="P:regulation of cell shape"/>
    <property type="evidence" value="ECO:0007669"/>
    <property type="project" value="UniProtKB-KW"/>
</dbReference>
<dbReference type="Gene3D" id="3.40.1190.10">
    <property type="entry name" value="Mur-like, catalytic domain"/>
    <property type="match status" value="1"/>
</dbReference>
<dbReference type="EMBL" id="PHAH01000052">
    <property type="protein sequence ID" value="PKM87209.1"/>
    <property type="molecule type" value="Genomic_DNA"/>
</dbReference>
<comment type="catalytic activity">
    <reaction evidence="7 8">
        <text>UDP-N-acetyl-alpha-D-muramoyl-L-alanine + D-glutamate + ATP = UDP-N-acetyl-alpha-D-muramoyl-L-alanyl-D-glutamate + ADP + phosphate + H(+)</text>
        <dbReference type="Rhea" id="RHEA:16429"/>
        <dbReference type="ChEBI" id="CHEBI:15378"/>
        <dbReference type="ChEBI" id="CHEBI:29986"/>
        <dbReference type="ChEBI" id="CHEBI:30616"/>
        <dbReference type="ChEBI" id="CHEBI:43474"/>
        <dbReference type="ChEBI" id="CHEBI:83898"/>
        <dbReference type="ChEBI" id="CHEBI:83900"/>
        <dbReference type="ChEBI" id="CHEBI:456216"/>
        <dbReference type="EC" id="6.3.2.9"/>
    </reaction>
</comment>
<name>A0A2N2DXJ6_9BACT</name>
<feature type="domain" description="Mur ligase central" evidence="10">
    <location>
        <begin position="120"/>
        <end position="259"/>
    </location>
</feature>
<comment type="similarity">
    <text evidence="7">Belongs to the MurCDEF family.</text>
</comment>
<evidence type="ECO:0000256" key="8">
    <source>
        <dbReference type="RuleBase" id="RU003664"/>
    </source>
</evidence>
<dbReference type="GO" id="GO:0071555">
    <property type="term" value="P:cell wall organization"/>
    <property type="evidence" value="ECO:0007669"/>
    <property type="project" value="UniProtKB-KW"/>
</dbReference>
<dbReference type="SUPFAM" id="SSF53623">
    <property type="entry name" value="MurD-like peptide ligases, catalytic domain"/>
    <property type="match status" value="1"/>
</dbReference>
<dbReference type="SUPFAM" id="SSF53244">
    <property type="entry name" value="MurD-like peptide ligases, peptide-binding domain"/>
    <property type="match status" value="1"/>
</dbReference>
<keyword evidence="5 7" id="KW-0547">Nucleotide-binding</keyword>
<proteinExistence type="inferred from homology"/>
<accession>A0A2N2DXJ6</accession>
<keyword evidence="7 8" id="KW-0133">Cell shape</keyword>
<sequence>MMMIESQNIALLGLGKENLALLGWLFKNGYRGKATICDRRNQSILKDILNQNKLTRLTTIEWRTEKQFNKNLADFEILFRSPGWPLACPGVQEALAANVLVSSAMEFFFAICPSKNTIGVTGSKGKGTTATLISTILKKSGKKVWLGGNIGIAPFSFFDKIKKEDWVVMELSSFQLEDIVTGPRYAVITNLFHEHLSPADPLNPNYHHSFKDYWQAKLRIACHPDSKLLVINEKLKAKLEKESILSKVIYFRDKQMQSKLRGSYNDENIGAAYALCSYLKVPASTIQSAIKNFGNLEHRLEFVTEKKRVKYFDNSFATTPESTALDLLSFSEPIIQIAGGADKGADFKPLAKVIAKKTKCLILLPGQATRRLATEVRKAGLNKDKIFEAASMAEAVAIAQRKSEPGDIVLLSTACASFGIFKNYKDRGDQFKLYAKK</sequence>
<dbReference type="Pfam" id="PF08245">
    <property type="entry name" value="Mur_ligase_M"/>
    <property type="match status" value="1"/>
</dbReference>
<gene>
    <name evidence="7 11" type="primary">murD</name>
    <name evidence="11" type="ORF">CVU83_03295</name>
</gene>
<dbReference type="InterPro" id="IPR013221">
    <property type="entry name" value="Mur_ligase_cen"/>
</dbReference>
<dbReference type="AlphaFoldDB" id="A0A2N2DXJ6"/>